<protein>
    <submittedName>
        <fullName evidence="1">Uncharacterized protein</fullName>
    </submittedName>
</protein>
<evidence type="ECO:0000313" key="2">
    <source>
        <dbReference type="Proteomes" id="UP000266016"/>
    </source>
</evidence>
<keyword evidence="2" id="KW-1185">Reference proteome</keyword>
<accession>A0A398BA18</accession>
<sequence>MRKILMPLMLLFFIFPTVSIGAKLDGSECPNSKILISTSEKDKDELINALNKIIPKVYGFSPDYKGWRIEIIKPMPSLTGFEKNYYKMAMNFCGKEVADQSWFVRLRFPKLLPAQSASLGELYIVKDINNKWFPWFQYH</sequence>
<dbReference type="AlphaFoldDB" id="A0A398BA18"/>
<organism evidence="1 2">
    <name type="scientific">Peribacillus asahii</name>
    <dbReference type="NCBI Taxonomy" id="228899"/>
    <lineage>
        <taxon>Bacteria</taxon>
        <taxon>Bacillati</taxon>
        <taxon>Bacillota</taxon>
        <taxon>Bacilli</taxon>
        <taxon>Bacillales</taxon>
        <taxon>Bacillaceae</taxon>
        <taxon>Peribacillus</taxon>
    </lineage>
</organism>
<proteinExistence type="predicted"/>
<comment type="caution">
    <text evidence="1">The sequence shown here is derived from an EMBL/GenBank/DDBJ whole genome shotgun (WGS) entry which is preliminary data.</text>
</comment>
<dbReference type="EMBL" id="QWVS01000015">
    <property type="protein sequence ID" value="RID86384.1"/>
    <property type="molecule type" value="Genomic_DNA"/>
</dbReference>
<reference evidence="1 2" key="1">
    <citation type="submission" date="2018-08" db="EMBL/GenBank/DDBJ databases">
        <title>Bacillus jemisoniae sp. nov., Bacillus chryseoplanitiae sp. nov., Bacillus resnikiae sp. nov., and Bacillus frankliniae sp. nov., isolated from Viking spacecraft and associated surfaces.</title>
        <authorList>
            <person name="Seuylemezian A."/>
            <person name="Vaishampayan P."/>
        </authorList>
    </citation>
    <scope>NUCLEOTIDE SEQUENCE [LARGE SCALE GENOMIC DNA]</scope>
    <source>
        <strain evidence="1 2">MA001</strain>
    </source>
</reference>
<evidence type="ECO:0000313" key="1">
    <source>
        <dbReference type="EMBL" id="RID86384.1"/>
    </source>
</evidence>
<gene>
    <name evidence="1" type="ORF">D1953_08620</name>
</gene>
<dbReference type="Proteomes" id="UP000266016">
    <property type="component" value="Unassembled WGS sequence"/>
</dbReference>
<dbReference type="RefSeq" id="WP_119116776.1">
    <property type="nucleotide sequence ID" value="NZ_QWVS01000015.1"/>
</dbReference>
<name>A0A398BA18_9BACI</name>